<evidence type="ECO:0000313" key="1">
    <source>
        <dbReference type="EMBL" id="CAG8552429.1"/>
    </source>
</evidence>
<organism evidence="1 2">
    <name type="scientific">Acaulospora colombiana</name>
    <dbReference type="NCBI Taxonomy" id="27376"/>
    <lineage>
        <taxon>Eukaryota</taxon>
        <taxon>Fungi</taxon>
        <taxon>Fungi incertae sedis</taxon>
        <taxon>Mucoromycota</taxon>
        <taxon>Glomeromycotina</taxon>
        <taxon>Glomeromycetes</taxon>
        <taxon>Diversisporales</taxon>
        <taxon>Acaulosporaceae</taxon>
        <taxon>Acaulospora</taxon>
    </lineage>
</organism>
<sequence length="59" mass="6541">MQSVYPEYTTRCEGPQLDQTSPVTIRLEVPVDFDGERDVEVVLEDTPSGAFAESSHQPS</sequence>
<dbReference type="EMBL" id="CAJVPT010008481">
    <property type="protein sequence ID" value="CAG8552429.1"/>
    <property type="molecule type" value="Genomic_DNA"/>
</dbReference>
<proteinExistence type="predicted"/>
<accession>A0ACA9LVW1</accession>
<protein>
    <submittedName>
        <fullName evidence="1">12949_t:CDS:1</fullName>
    </submittedName>
</protein>
<name>A0ACA9LVW1_9GLOM</name>
<reference evidence="1" key="1">
    <citation type="submission" date="2021-06" db="EMBL/GenBank/DDBJ databases">
        <authorList>
            <person name="Kallberg Y."/>
            <person name="Tangrot J."/>
            <person name="Rosling A."/>
        </authorList>
    </citation>
    <scope>NUCLEOTIDE SEQUENCE</scope>
    <source>
        <strain evidence="1">CL356</strain>
    </source>
</reference>
<feature type="non-terminal residue" evidence="1">
    <location>
        <position position="59"/>
    </location>
</feature>
<dbReference type="Proteomes" id="UP000789525">
    <property type="component" value="Unassembled WGS sequence"/>
</dbReference>
<evidence type="ECO:0000313" key="2">
    <source>
        <dbReference type="Proteomes" id="UP000789525"/>
    </source>
</evidence>
<gene>
    <name evidence="1" type="ORF">ACOLOM_LOCUS4908</name>
</gene>
<comment type="caution">
    <text evidence="1">The sequence shown here is derived from an EMBL/GenBank/DDBJ whole genome shotgun (WGS) entry which is preliminary data.</text>
</comment>
<keyword evidence="2" id="KW-1185">Reference proteome</keyword>